<reference evidence="5 6" key="1">
    <citation type="submission" date="2013-03" db="EMBL/GenBank/DDBJ databases">
        <title>The Genome Sequence of Capronia epimyces CBS 606.96.</title>
        <authorList>
            <consortium name="The Broad Institute Genomics Platform"/>
            <person name="Cuomo C."/>
            <person name="de Hoog S."/>
            <person name="Gorbushina A."/>
            <person name="Walker B."/>
            <person name="Young S.K."/>
            <person name="Zeng Q."/>
            <person name="Gargeya S."/>
            <person name="Fitzgerald M."/>
            <person name="Haas B."/>
            <person name="Abouelleil A."/>
            <person name="Allen A.W."/>
            <person name="Alvarado L."/>
            <person name="Arachchi H.M."/>
            <person name="Berlin A.M."/>
            <person name="Chapman S.B."/>
            <person name="Gainer-Dewar J."/>
            <person name="Goldberg J."/>
            <person name="Griggs A."/>
            <person name="Gujja S."/>
            <person name="Hansen M."/>
            <person name="Howarth C."/>
            <person name="Imamovic A."/>
            <person name="Ireland A."/>
            <person name="Larimer J."/>
            <person name="McCowan C."/>
            <person name="Murphy C."/>
            <person name="Pearson M."/>
            <person name="Poon T.W."/>
            <person name="Priest M."/>
            <person name="Roberts A."/>
            <person name="Saif S."/>
            <person name="Shea T."/>
            <person name="Sisk P."/>
            <person name="Sykes S."/>
            <person name="Wortman J."/>
            <person name="Nusbaum C."/>
            <person name="Birren B."/>
        </authorList>
    </citation>
    <scope>NUCLEOTIDE SEQUENCE [LARGE SCALE GENOMIC DNA]</scope>
    <source>
        <strain evidence="5 6">CBS 606.96</strain>
    </source>
</reference>
<feature type="region of interest" description="Disordered" evidence="3">
    <location>
        <begin position="372"/>
        <end position="411"/>
    </location>
</feature>
<evidence type="ECO:0000313" key="6">
    <source>
        <dbReference type="Proteomes" id="UP000019478"/>
    </source>
</evidence>
<sequence>MRAVAWLAALPLLPCISAKVIPIPRSRLLKDRDSWIDVTLSASPRTTLTPSNSWMSTTSTATSTTTAQSGSGSSSYQYIEPSDYNAEDYADDVLLFLQDELYTLLPDSGIEFDCPDNYFTMYFDESVAINGSLQEWGETFESGIMIIPNNWTSYCGDISDWTLYGYSDPDVVFSDNDEETQYYDTIRDPDVQYVVVVLHDLVEVNWLNRSMTFEAYADDFRAIIGALNTAPEEYDYFSPGPIANSTEDEIDFFNPDVKRRDLSGVHSLSKRAGVADLVKVVKILPTLSKLTPDVIKNAVTLVNQSFRISHINDLQTGSLKNQFTDQVVNIDLDLSALPQHPEWTGFSYRLYQFYYRGSYWVELWRTALPDGNTNNNNPGGPSSVPTTATTATTTTTTTTTSLSAPSPPFCSWSPNKEPLDKDSGTWWKQLFKIDVEKLSTTGEIPFPLKLLDLPGVVRAGKEARDAISSAQQVLKRFTILSSSTTSTTVGAAVTTTALALTSTTAVATTSATGDTALPTSTAAVATSQPTQALAARQDSETSFYDNCDVEILDWNIEFKFGNTSATVFPPTLSFHNYALKNRASIQVTCRDRFFETREASYFRIAAVPIGGCATNTELEVDAFFVLFLTSVFSSGSNGSLTIDFSYTWDPINFNLELLGGGPNDTIQLNATKLGIGPPSTSGFHFDYLRATASFPNIEMGFALSPAIQIDVVTPLLNYTRGLMLGPAVNLISNGTFSIGSGSASSGSSSSSGASLSLAATSTSSAQESGSTDTISDGSDFANSTDVVNLAGANNGTTSSSGGVLAGTDVDVLTGMSWGVLWTDYTYQKLGGRLGNRFKLPASKSKVGWLYGPFKFWSRDPS</sequence>
<organism evidence="5 6">
    <name type="scientific">Capronia epimyces CBS 606.96</name>
    <dbReference type="NCBI Taxonomy" id="1182542"/>
    <lineage>
        <taxon>Eukaryota</taxon>
        <taxon>Fungi</taxon>
        <taxon>Dikarya</taxon>
        <taxon>Ascomycota</taxon>
        <taxon>Pezizomycotina</taxon>
        <taxon>Eurotiomycetes</taxon>
        <taxon>Chaetothyriomycetidae</taxon>
        <taxon>Chaetothyriales</taxon>
        <taxon>Herpotrichiellaceae</taxon>
        <taxon>Capronia</taxon>
    </lineage>
</organism>
<dbReference type="PANTHER" id="PTHR47246">
    <property type="entry name" value="MUCIN-19"/>
    <property type="match status" value="1"/>
</dbReference>
<comment type="caution">
    <text evidence="5">The sequence shown here is derived from an EMBL/GenBank/DDBJ whole genome shotgun (WGS) entry which is preliminary data.</text>
</comment>
<dbReference type="HOGENOM" id="CLU_334948_0_0_1"/>
<proteinExistence type="predicted"/>
<feature type="signal peptide" evidence="4">
    <location>
        <begin position="1"/>
        <end position="18"/>
    </location>
</feature>
<dbReference type="AlphaFoldDB" id="W9XIE7"/>
<dbReference type="EMBL" id="AMGY01000011">
    <property type="protein sequence ID" value="EXJ77125.1"/>
    <property type="molecule type" value="Genomic_DNA"/>
</dbReference>
<protein>
    <submittedName>
        <fullName evidence="5">Uncharacterized protein</fullName>
    </submittedName>
</protein>
<feature type="chain" id="PRO_5004934723" evidence="4">
    <location>
        <begin position="19"/>
        <end position="861"/>
    </location>
</feature>
<feature type="compositionally biased region" description="Low complexity" evidence="3">
    <location>
        <begin position="56"/>
        <end position="74"/>
    </location>
</feature>
<evidence type="ECO:0000256" key="3">
    <source>
        <dbReference type="SAM" id="MobiDB-lite"/>
    </source>
</evidence>
<dbReference type="OrthoDB" id="4117320at2759"/>
<dbReference type="PANTHER" id="PTHR47246:SF1">
    <property type="entry name" value="MUCIN-19"/>
    <property type="match status" value="1"/>
</dbReference>
<feature type="region of interest" description="Disordered" evidence="3">
    <location>
        <begin position="49"/>
        <end position="74"/>
    </location>
</feature>
<evidence type="ECO:0000256" key="4">
    <source>
        <dbReference type="SAM" id="SignalP"/>
    </source>
</evidence>
<evidence type="ECO:0000256" key="2">
    <source>
        <dbReference type="ARBA" id="ARBA00022525"/>
    </source>
</evidence>
<name>W9XIE7_9EURO</name>
<comment type="subcellular location">
    <subcellularLocation>
        <location evidence="1">Secreted</location>
    </subcellularLocation>
</comment>
<dbReference type="GeneID" id="19174363"/>
<gene>
    <name evidence="5" type="ORF">A1O3_10283</name>
</gene>
<feature type="compositionally biased region" description="Low complexity" evidence="3">
    <location>
        <begin position="372"/>
        <end position="400"/>
    </location>
</feature>
<accession>W9XIE7</accession>
<keyword evidence="6" id="KW-1185">Reference proteome</keyword>
<keyword evidence="2" id="KW-0964">Secreted</keyword>
<evidence type="ECO:0000313" key="5">
    <source>
        <dbReference type="EMBL" id="EXJ77125.1"/>
    </source>
</evidence>
<evidence type="ECO:0000256" key="1">
    <source>
        <dbReference type="ARBA" id="ARBA00004613"/>
    </source>
</evidence>
<dbReference type="Proteomes" id="UP000019478">
    <property type="component" value="Unassembled WGS sequence"/>
</dbReference>
<keyword evidence="4" id="KW-0732">Signal</keyword>
<dbReference type="GO" id="GO:0005576">
    <property type="term" value="C:extracellular region"/>
    <property type="evidence" value="ECO:0007669"/>
    <property type="project" value="UniProtKB-SubCell"/>
</dbReference>
<dbReference type="RefSeq" id="XP_007738563.1">
    <property type="nucleotide sequence ID" value="XM_007740373.1"/>
</dbReference>